<dbReference type="Gene3D" id="1.10.510.10">
    <property type="entry name" value="Transferase(Phosphotransferase) domain 1"/>
    <property type="match status" value="1"/>
</dbReference>
<keyword evidence="7" id="KW-0067">ATP-binding</keyword>
<dbReference type="PROSITE" id="PS50011">
    <property type="entry name" value="PROTEIN_KINASE_DOM"/>
    <property type="match status" value="1"/>
</dbReference>
<gene>
    <name evidence="14" type="primary">Riok3</name>
    <name evidence="14" type="ORF">g.8611</name>
</gene>
<evidence type="ECO:0000256" key="7">
    <source>
        <dbReference type="ARBA" id="ARBA00022840"/>
    </source>
</evidence>
<dbReference type="InterPro" id="IPR018934">
    <property type="entry name" value="RIO_dom"/>
</dbReference>
<sequence>MDSLASSSTNEQVPHCSSSNNAIGPNATVETNDLDLIDQDARLAAQLAEDEVKQSRDCASDAALALILQRQFDLDYNNQLKKQEERLNGQSKVGVSLDKFRRTSHAALDQDQDDLYQDALENDIDSEVAAWDAFDQSDFKRRSDLMGRLPYFMDEKGNMVTKHDIPTSNRKNMCRLMELKTDLETGDAGSSKDDFKISNCVYNHLKVHSKKSARRANQRLFMKKERENAAILEDIQAVKMSDATRAIMDGLLIAFKIEKLNGVIGHGKESTVLHATGRDHEDKPGQEVAIKIFKSDNNMAFKTRDTYNKSKCPSYKFDKPKSKNDSLNKWAERGYKNLKLLRKADIDCPDAISLKKHVLVMTFLGSNCQPAPQLKDANLDLIKLQSSYEQVIVIMMKMYSQCDLIHGDLSEYNLMWYNEKVFVIDVSQSMSTSHPNANSFLYRDCKNMITFYRKSGLIDILDEKELFKQVSGKDLNEKDVELWSKIEDFPSNEKLMQKDRDLNGHFGRSDNFEHMLDSVARNEFPSELVDEQKAQ</sequence>
<reference evidence="14" key="1">
    <citation type="submission" date="2018-10" db="EMBL/GenBank/DDBJ databases">
        <title>Transcriptome assembly of Aceria tosichella (Wheat curl mite) Type 2.</title>
        <authorList>
            <person name="Scully E.D."/>
            <person name="Geib S.M."/>
            <person name="Palmer N.A."/>
            <person name="Gupta A.K."/>
            <person name="Sarath G."/>
            <person name="Tatineni S."/>
        </authorList>
    </citation>
    <scope>NUCLEOTIDE SEQUENCE</scope>
    <source>
        <strain evidence="14">LincolnNE</strain>
    </source>
</reference>
<dbReference type="AlphaFoldDB" id="A0A6G1S9J9"/>
<organism evidence="14">
    <name type="scientific">Aceria tosichella</name>
    <name type="common">wheat curl mite</name>
    <dbReference type="NCBI Taxonomy" id="561515"/>
    <lineage>
        <taxon>Eukaryota</taxon>
        <taxon>Metazoa</taxon>
        <taxon>Ecdysozoa</taxon>
        <taxon>Arthropoda</taxon>
        <taxon>Chelicerata</taxon>
        <taxon>Arachnida</taxon>
        <taxon>Acari</taxon>
        <taxon>Acariformes</taxon>
        <taxon>Trombidiformes</taxon>
        <taxon>Prostigmata</taxon>
        <taxon>Eupodina</taxon>
        <taxon>Eriophyoidea</taxon>
        <taxon>Eriophyidae</taxon>
        <taxon>Eriophyinae</taxon>
        <taxon>Aceriini</taxon>
        <taxon>Aceria</taxon>
    </lineage>
</organism>
<evidence type="ECO:0000256" key="9">
    <source>
        <dbReference type="ARBA" id="ARBA00047899"/>
    </source>
</evidence>
<dbReference type="PIRSF" id="PIRSF038146">
    <property type="entry name" value="Ser/Thr_PK_RIO3"/>
    <property type="match status" value="1"/>
</dbReference>
<dbReference type="InterPro" id="IPR051272">
    <property type="entry name" value="RIO-type_Ser/Thr_kinase"/>
</dbReference>
<evidence type="ECO:0000256" key="5">
    <source>
        <dbReference type="ARBA" id="ARBA00022741"/>
    </source>
</evidence>
<keyword evidence="8 11" id="KW-0460">Magnesium</keyword>
<dbReference type="GO" id="GO:0005524">
    <property type="term" value="F:ATP binding"/>
    <property type="evidence" value="ECO:0007669"/>
    <property type="project" value="UniProtKB-UniRule"/>
</dbReference>
<dbReference type="EC" id="2.7.11.1" evidence="11"/>
<protein>
    <recommendedName>
        <fullName evidence="11">Serine/threonine-protein kinase RIO3</fullName>
        <ecNumber evidence="11">2.7.11.1</ecNumber>
    </recommendedName>
</protein>
<keyword evidence="3 11" id="KW-0808">Transferase</keyword>
<dbReference type="PANTHER" id="PTHR45723">
    <property type="entry name" value="SERINE/THREONINE-PROTEIN KINASE RIO1"/>
    <property type="match status" value="1"/>
</dbReference>
<evidence type="ECO:0000256" key="2">
    <source>
        <dbReference type="ARBA" id="ARBA00022527"/>
    </source>
</evidence>
<keyword evidence="5 11" id="KW-0547">Nucleotide-binding</keyword>
<comment type="cofactor">
    <cofactor evidence="11">
        <name>Mg(2+)</name>
        <dbReference type="ChEBI" id="CHEBI:18420"/>
    </cofactor>
</comment>
<evidence type="ECO:0000256" key="11">
    <source>
        <dbReference type="PIRNR" id="PIRNR038146"/>
    </source>
</evidence>
<dbReference type="InterPro" id="IPR018935">
    <property type="entry name" value="RIO_kinase_CS"/>
</dbReference>
<evidence type="ECO:0000256" key="6">
    <source>
        <dbReference type="ARBA" id="ARBA00022777"/>
    </source>
</evidence>
<dbReference type="InterPro" id="IPR000687">
    <property type="entry name" value="RIO_kinase"/>
</dbReference>
<evidence type="ECO:0000313" key="14">
    <source>
        <dbReference type="EMBL" id="MDE46600.1"/>
    </source>
</evidence>
<keyword evidence="6 11" id="KW-0418">Kinase</keyword>
<dbReference type="SMART" id="SM00090">
    <property type="entry name" value="RIO"/>
    <property type="match status" value="1"/>
</dbReference>
<evidence type="ECO:0000256" key="3">
    <source>
        <dbReference type="ARBA" id="ARBA00022679"/>
    </source>
</evidence>
<evidence type="ECO:0000256" key="10">
    <source>
        <dbReference type="ARBA" id="ARBA00048679"/>
    </source>
</evidence>
<feature type="domain" description="Protein kinase" evidence="13">
    <location>
        <begin position="258"/>
        <end position="535"/>
    </location>
</feature>
<proteinExistence type="inferred from homology"/>
<dbReference type="InterPro" id="IPR017406">
    <property type="entry name" value="Ser/Thr_kinase_Rio3"/>
</dbReference>
<dbReference type="InterPro" id="IPR011009">
    <property type="entry name" value="Kinase-like_dom_sf"/>
</dbReference>
<dbReference type="InterPro" id="IPR000719">
    <property type="entry name" value="Prot_kinase_dom"/>
</dbReference>
<evidence type="ECO:0000256" key="1">
    <source>
        <dbReference type="ARBA" id="ARBA00009196"/>
    </source>
</evidence>
<evidence type="ECO:0000256" key="12">
    <source>
        <dbReference type="SAM" id="MobiDB-lite"/>
    </source>
</evidence>
<dbReference type="SUPFAM" id="SSF56112">
    <property type="entry name" value="Protein kinase-like (PK-like)"/>
    <property type="match status" value="1"/>
</dbReference>
<dbReference type="GO" id="GO:0046872">
    <property type="term" value="F:metal ion binding"/>
    <property type="evidence" value="ECO:0007669"/>
    <property type="project" value="UniProtKB-UniRule"/>
</dbReference>
<name>A0A6G1S9J9_9ACAR</name>
<dbReference type="Pfam" id="PF01163">
    <property type="entry name" value="RIO1"/>
    <property type="match status" value="1"/>
</dbReference>
<dbReference type="PROSITE" id="PS01245">
    <property type="entry name" value="RIO1"/>
    <property type="match status" value="1"/>
</dbReference>
<evidence type="ECO:0000256" key="4">
    <source>
        <dbReference type="ARBA" id="ARBA00022723"/>
    </source>
</evidence>
<comment type="catalytic activity">
    <reaction evidence="10 11">
        <text>L-seryl-[protein] + ATP = O-phospho-L-seryl-[protein] + ADP + H(+)</text>
        <dbReference type="Rhea" id="RHEA:17989"/>
        <dbReference type="Rhea" id="RHEA-COMP:9863"/>
        <dbReference type="Rhea" id="RHEA-COMP:11604"/>
        <dbReference type="ChEBI" id="CHEBI:15378"/>
        <dbReference type="ChEBI" id="CHEBI:29999"/>
        <dbReference type="ChEBI" id="CHEBI:30616"/>
        <dbReference type="ChEBI" id="CHEBI:83421"/>
        <dbReference type="ChEBI" id="CHEBI:456216"/>
        <dbReference type="EC" id="2.7.11.1"/>
    </reaction>
</comment>
<comment type="similarity">
    <text evidence="1 11">Belongs to the protein kinase superfamily. RIO-type Ser/Thr kinase family.</text>
</comment>
<feature type="region of interest" description="Disordered" evidence="12">
    <location>
        <begin position="1"/>
        <end position="27"/>
    </location>
</feature>
<evidence type="ECO:0000259" key="13">
    <source>
        <dbReference type="PROSITE" id="PS50011"/>
    </source>
</evidence>
<keyword evidence="4 11" id="KW-0479">Metal-binding</keyword>
<evidence type="ECO:0000256" key="8">
    <source>
        <dbReference type="ARBA" id="ARBA00022842"/>
    </source>
</evidence>
<accession>A0A6G1S9J9</accession>
<dbReference type="GO" id="GO:0004674">
    <property type="term" value="F:protein serine/threonine kinase activity"/>
    <property type="evidence" value="ECO:0007669"/>
    <property type="project" value="UniProtKB-UniRule"/>
</dbReference>
<dbReference type="Gene3D" id="3.30.200.20">
    <property type="entry name" value="Phosphorylase Kinase, domain 1"/>
    <property type="match status" value="1"/>
</dbReference>
<keyword evidence="2 11" id="KW-0723">Serine/threonine-protein kinase</keyword>
<dbReference type="EMBL" id="GGYP01001829">
    <property type="protein sequence ID" value="MDE46600.1"/>
    <property type="molecule type" value="Transcribed_RNA"/>
</dbReference>
<comment type="catalytic activity">
    <reaction evidence="9 11">
        <text>L-threonyl-[protein] + ATP = O-phospho-L-threonyl-[protein] + ADP + H(+)</text>
        <dbReference type="Rhea" id="RHEA:46608"/>
        <dbReference type="Rhea" id="RHEA-COMP:11060"/>
        <dbReference type="Rhea" id="RHEA-COMP:11605"/>
        <dbReference type="ChEBI" id="CHEBI:15378"/>
        <dbReference type="ChEBI" id="CHEBI:30013"/>
        <dbReference type="ChEBI" id="CHEBI:30616"/>
        <dbReference type="ChEBI" id="CHEBI:61977"/>
        <dbReference type="ChEBI" id="CHEBI:456216"/>
        <dbReference type="EC" id="2.7.11.1"/>
    </reaction>
</comment>